<comment type="caution">
    <text evidence="1">The sequence shown here is derived from an EMBL/GenBank/DDBJ whole genome shotgun (WGS) entry which is preliminary data.</text>
</comment>
<dbReference type="RefSeq" id="WP_080064431.1">
    <property type="nucleotide sequence ID" value="NZ_MZGX01000011.1"/>
</dbReference>
<sequence length="85" mass="9547">MIESRCGIICSECTFREQFNCTGCSNITQPAWGQCEVKSCCESKGKAHCGQCQSFPCQVLDKFSYDPVHGDNGLRIRQCKKWTSN</sequence>
<dbReference type="AlphaFoldDB" id="A0A1V4SK03"/>
<name>A0A1V4SK03_RUMHU</name>
<organism evidence="1 2">
    <name type="scientific">Ruminiclostridium hungatei</name>
    <name type="common">Clostridium hungatei</name>
    <dbReference type="NCBI Taxonomy" id="48256"/>
    <lineage>
        <taxon>Bacteria</taxon>
        <taxon>Bacillati</taxon>
        <taxon>Bacillota</taxon>
        <taxon>Clostridia</taxon>
        <taxon>Eubacteriales</taxon>
        <taxon>Oscillospiraceae</taxon>
        <taxon>Ruminiclostridium</taxon>
    </lineage>
</organism>
<dbReference type="InterPro" id="IPR024227">
    <property type="entry name" value="DUF3795"/>
</dbReference>
<dbReference type="Proteomes" id="UP000191554">
    <property type="component" value="Unassembled WGS sequence"/>
</dbReference>
<reference evidence="1 2" key="1">
    <citation type="submission" date="2017-03" db="EMBL/GenBank/DDBJ databases">
        <title>Genome sequence of Clostridium hungatei DSM 14427.</title>
        <authorList>
            <person name="Poehlein A."/>
            <person name="Daniel R."/>
        </authorList>
    </citation>
    <scope>NUCLEOTIDE SEQUENCE [LARGE SCALE GENOMIC DNA]</scope>
    <source>
        <strain evidence="1 2">DSM 14427</strain>
    </source>
</reference>
<gene>
    <name evidence="1" type="ORF">CLHUN_19990</name>
</gene>
<dbReference type="STRING" id="48256.CLHUN_19990"/>
<dbReference type="EMBL" id="MZGX01000011">
    <property type="protein sequence ID" value="OPX44200.1"/>
    <property type="molecule type" value="Genomic_DNA"/>
</dbReference>
<evidence type="ECO:0008006" key="3">
    <source>
        <dbReference type="Google" id="ProtNLM"/>
    </source>
</evidence>
<dbReference type="OrthoDB" id="9786494at2"/>
<keyword evidence="2" id="KW-1185">Reference proteome</keyword>
<evidence type="ECO:0000313" key="2">
    <source>
        <dbReference type="Proteomes" id="UP000191554"/>
    </source>
</evidence>
<proteinExistence type="predicted"/>
<accession>A0A1V4SK03</accession>
<evidence type="ECO:0000313" key="1">
    <source>
        <dbReference type="EMBL" id="OPX44200.1"/>
    </source>
</evidence>
<dbReference type="Pfam" id="PF12675">
    <property type="entry name" value="DUF3795"/>
    <property type="match status" value="1"/>
</dbReference>
<protein>
    <recommendedName>
        <fullName evidence="3">DUF3795 domain-containing protein</fullName>
    </recommendedName>
</protein>